<dbReference type="PANTHER" id="PTHR43005">
    <property type="entry name" value="BLR7065 PROTEIN"/>
    <property type="match status" value="1"/>
</dbReference>
<dbReference type="RefSeq" id="WP_061947475.1">
    <property type="nucleotide sequence ID" value="NZ_LTAO01000001.1"/>
</dbReference>
<dbReference type="STRING" id="519424.AZF04_00105"/>
<name>A0A161PLQ0_9BACI</name>
<dbReference type="Gene3D" id="1.10.3720.10">
    <property type="entry name" value="MetI-like"/>
    <property type="match status" value="1"/>
</dbReference>
<dbReference type="PANTHER" id="PTHR43005:SF2">
    <property type="entry name" value="INTEGRAL MEMBRANE SUGAR TRANSPORT PROTEIN"/>
    <property type="match status" value="1"/>
</dbReference>
<feature type="transmembrane region" description="Helical" evidence="7">
    <location>
        <begin position="7"/>
        <end position="28"/>
    </location>
</feature>
<feature type="transmembrane region" description="Helical" evidence="7">
    <location>
        <begin position="260"/>
        <end position="283"/>
    </location>
</feature>
<gene>
    <name evidence="9" type="ORF">AZF04_00105</name>
</gene>
<evidence type="ECO:0000313" key="10">
    <source>
        <dbReference type="Proteomes" id="UP000075806"/>
    </source>
</evidence>
<organism evidence="9 10">
    <name type="scientific">Alkalihalobacillus trypoxylicola</name>
    <dbReference type="NCBI Taxonomy" id="519424"/>
    <lineage>
        <taxon>Bacteria</taxon>
        <taxon>Bacillati</taxon>
        <taxon>Bacillota</taxon>
        <taxon>Bacilli</taxon>
        <taxon>Bacillales</taxon>
        <taxon>Bacillaceae</taxon>
        <taxon>Alkalihalobacillus</taxon>
    </lineage>
</organism>
<keyword evidence="4 7" id="KW-0812">Transmembrane</keyword>
<feature type="transmembrane region" description="Helical" evidence="7">
    <location>
        <begin position="212"/>
        <end position="234"/>
    </location>
</feature>
<comment type="subcellular location">
    <subcellularLocation>
        <location evidence="1 7">Cell membrane</location>
        <topology evidence="1 7">Multi-pass membrane protein</topology>
    </subcellularLocation>
</comment>
<proteinExistence type="inferred from homology"/>
<accession>A0A161PLQ0</accession>
<dbReference type="InterPro" id="IPR035906">
    <property type="entry name" value="MetI-like_sf"/>
</dbReference>
<dbReference type="Proteomes" id="UP000075806">
    <property type="component" value="Unassembled WGS sequence"/>
</dbReference>
<evidence type="ECO:0000256" key="3">
    <source>
        <dbReference type="ARBA" id="ARBA00022475"/>
    </source>
</evidence>
<keyword evidence="5 7" id="KW-1133">Transmembrane helix</keyword>
<evidence type="ECO:0000256" key="5">
    <source>
        <dbReference type="ARBA" id="ARBA00022989"/>
    </source>
</evidence>
<dbReference type="GO" id="GO:0055085">
    <property type="term" value="P:transmembrane transport"/>
    <property type="evidence" value="ECO:0007669"/>
    <property type="project" value="InterPro"/>
</dbReference>
<keyword evidence="3" id="KW-1003">Cell membrane</keyword>
<dbReference type="Pfam" id="PF00528">
    <property type="entry name" value="BPD_transp_1"/>
    <property type="match status" value="1"/>
</dbReference>
<dbReference type="EMBL" id="LTAO01000001">
    <property type="protein sequence ID" value="KYG35316.1"/>
    <property type="molecule type" value="Genomic_DNA"/>
</dbReference>
<keyword evidence="10" id="KW-1185">Reference proteome</keyword>
<protein>
    <submittedName>
        <fullName evidence="9">ABC transporter permease</fullName>
    </submittedName>
</protein>
<evidence type="ECO:0000256" key="2">
    <source>
        <dbReference type="ARBA" id="ARBA00022448"/>
    </source>
</evidence>
<keyword evidence="2 7" id="KW-0813">Transport</keyword>
<keyword evidence="6 7" id="KW-0472">Membrane</keyword>
<evidence type="ECO:0000256" key="7">
    <source>
        <dbReference type="RuleBase" id="RU363032"/>
    </source>
</evidence>
<dbReference type="CDD" id="cd06261">
    <property type="entry name" value="TM_PBP2"/>
    <property type="match status" value="1"/>
</dbReference>
<dbReference type="PROSITE" id="PS50928">
    <property type="entry name" value="ABC_TM1"/>
    <property type="match status" value="1"/>
</dbReference>
<feature type="transmembrane region" description="Helical" evidence="7">
    <location>
        <begin position="107"/>
        <end position="126"/>
    </location>
</feature>
<dbReference type="AlphaFoldDB" id="A0A161PLQ0"/>
<evidence type="ECO:0000259" key="8">
    <source>
        <dbReference type="PROSITE" id="PS50928"/>
    </source>
</evidence>
<comment type="similarity">
    <text evidence="7">Belongs to the binding-protein-dependent transport system permease family.</text>
</comment>
<feature type="transmembrane region" description="Helical" evidence="7">
    <location>
        <begin position="164"/>
        <end position="182"/>
    </location>
</feature>
<evidence type="ECO:0000256" key="1">
    <source>
        <dbReference type="ARBA" id="ARBA00004651"/>
    </source>
</evidence>
<evidence type="ECO:0000313" key="9">
    <source>
        <dbReference type="EMBL" id="KYG35316.1"/>
    </source>
</evidence>
<dbReference type="GO" id="GO:0005886">
    <property type="term" value="C:plasma membrane"/>
    <property type="evidence" value="ECO:0007669"/>
    <property type="project" value="UniProtKB-SubCell"/>
</dbReference>
<evidence type="ECO:0000256" key="6">
    <source>
        <dbReference type="ARBA" id="ARBA00023136"/>
    </source>
</evidence>
<sequence>MNYKQQKIVIIIAFSIIPVGLLITFSYLPLFNMLMYSFTSWNGTSPIKEFIGLSNYFEIFTRPEYFSVFTVSLYYFFATFIQMALALYFATILSFKVRFKNLFKGAIFFPYLLNGVAIGFIFLFFFRPDGTLDSLLGILGLGEWTQYWLRDPNMINVSLAGTSIWRYMGLNFLIFLGAIQSISAEIYEAADIDGANSWHKFRYIILPSIRRIVELNVILAISGAISVFEIPFIMTGGANGSSTFVIQTIDTAFKFSKVGLASAMGIVLLIIVIFVTVLQRLLFKERRV</sequence>
<evidence type="ECO:0000256" key="4">
    <source>
        <dbReference type="ARBA" id="ARBA00022692"/>
    </source>
</evidence>
<feature type="domain" description="ABC transmembrane type-1" evidence="8">
    <location>
        <begin position="68"/>
        <end position="279"/>
    </location>
</feature>
<comment type="caution">
    <text evidence="9">The sequence shown here is derived from an EMBL/GenBank/DDBJ whole genome shotgun (WGS) entry which is preliminary data.</text>
</comment>
<dbReference type="SUPFAM" id="SSF161098">
    <property type="entry name" value="MetI-like"/>
    <property type="match status" value="1"/>
</dbReference>
<dbReference type="InterPro" id="IPR000515">
    <property type="entry name" value="MetI-like"/>
</dbReference>
<feature type="transmembrane region" description="Helical" evidence="7">
    <location>
        <begin position="73"/>
        <end position="95"/>
    </location>
</feature>
<reference evidence="9" key="1">
    <citation type="submission" date="2016-02" db="EMBL/GenBank/DDBJ databases">
        <title>Genome sequence of Bacillus trypoxylicola KCTC 13244(T).</title>
        <authorList>
            <person name="Jeong H."/>
            <person name="Park S.-H."/>
            <person name="Choi S.-K."/>
        </authorList>
    </citation>
    <scope>NUCLEOTIDE SEQUENCE [LARGE SCALE GENOMIC DNA]</scope>
    <source>
        <strain evidence="9">KCTC 13244</strain>
    </source>
</reference>